<feature type="compositionally biased region" description="Polar residues" evidence="13">
    <location>
        <begin position="42"/>
        <end position="56"/>
    </location>
</feature>
<dbReference type="PROSITE" id="PS50067">
    <property type="entry name" value="KINESIN_MOTOR_2"/>
    <property type="match status" value="1"/>
</dbReference>
<dbReference type="InterPro" id="IPR047149">
    <property type="entry name" value="KIF11-like"/>
</dbReference>
<feature type="coiled-coil region" evidence="12">
    <location>
        <begin position="601"/>
        <end position="773"/>
    </location>
</feature>
<comment type="similarity">
    <text evidence="2">Belongs to the TRAFAC class myosin-kinesin ATPase superfamily. Kinesin family. Ungrouped subfamily.</text>
</comment>
<evidence type="ECO:0000259" key="14">
    <source>
        <dbReference type="PROSITE" id="PS50067"/>
    </source>
</evidence>
<feature type="region of interest" description="Disordered" evidence="13">
    <location>
        <begin position="1"/>
        <end position="56"/>
    </location>
</feature>
<keyword evidence="3" id="KW-0963">Cytoplasm</keyword>
<feature type="repeat" description="ARM" evidence="10">
    <location>
        <begin position="908"/>
        <end position="951"/>
    </location>
</feature>
<dbReference type="Pfam" id="PF00225">
    <property type="entry name" value="Kinesin"/>
    <property type="match status" value="1"/>
</dbReference>
<evidence type="ECO:0000256" key="1">
    <source>
        <dbReference type="ARBA" id="ARBA00004245"/>
    </source>
</evidence>
<dbReference type="PANTHER" id="PTHR47970">
    <property type="entry name" value="KINESIN-LIKE PROTEIN KIF11"/>
    <property type="match status" value="1"/>
</dbReference>
<evidence type="ECO:0000256" key="8">
    <source>
        <dbReference type="ARBA" id="ARBA00023175"/>
    </source>
</evidence>
<dbReference type="InterPro" id="IPR011989">
    <property type="entry name" value="ARM-like"/>
</dbReference>
<feature type="domain" description="Kinesin motor" evidence="14">
    <location>
        <begin position="87"/>
        <end position="428"/>
    </location>
</feature>
<evidence type="ECO:0000313" key="15">
    <source>
        <dbReference type="EMBL" id="KAK6136196.1"/>
    </source>
</evidence>
<accession>A0ABR0VPS2</accession>
<dbReference type="InterPro" id="IPR000225">
    <property type="entry name" value="Armadillo"/>
</dbReference>
<feature type="coiled-coil region" evidence="12">
    <location>
        <begin position="444"/>
        <end position="572"/>
    </location>
</feature>
<keyword evidence="6 11" id="KW-0547">Nucleotide-binding</keyword>
<dbReference type="Pfam" id="PF00514">
    <property type="entry name" value="Arm"/>
    <property type="match status" value="1"/>
</dbReference>
<dbReference type="InterPro" id="IPR016024">
    <property type="entry name" value="ARM-type_fold"/>
</dbReference>
<dbReference type="SUPFAM" id="SSF52540">
    <property type="entry name" value="P-loop containing nucleoside triphosphate hydrolases"/>
    <property type="match status" value="1"/>
</dbReference>
<evidence type="ECO:0000256" key="12">
    <source>
        <dbReference type="SAM" id="Coils"/>
    </source>
</evidence>
<keyword evidence="5" id="KW-0677">Repeat</keyword>
<evidence type="ECO:0000256" key="6">
    <source>
        <dbReference type="ARBA" id="ARBA00022741"/>
    </source>
</evidence>
<evidence type="ECO:0000256" key="10">
    <source>
        <dbReference type="PROSITE-ProRule" id="PRU00259"/>
    </source>
</evidence>
<dbReference type="InterPro" id="IPR027417">
    <property type="entry name" value="P-loop_NTPase"/>
</dbReference>
<keyword evidence="7 11" id="KW-0067">ATP-binding</keyword>
<dbReference type="EMBL" id="JABTTQ020001050">
    <property type="protein sequence ID" value="KAK6136196.1"/>
    <property type="molecule type" value="Genomic_DNA"/>
</dbReference>
<proteinExistence type="inferred from homology"/>
<dbReference type="SMART" id="SM00129">
    <property type="entry name" value="KISc"/>
    <property type="match status" value="1"/>
</dbReference>
<dbReference type="InterPro" id="IPR036961">
    <property type="entry name" value="Kinesin_motor_dom_sf"/>
</dbReference>
<dbReference type="Proteomes" id="UP001318860">
    <property type="component" value="Unassembled WGS sequence"/>
</dbReference>
<feature type="repeat" description="ARM" evidence="10">
    <location>
        <begin position="867"/>
        <end position="909"/>
    </location>
</feature>
<dbReference type="Gene3D" id="1.25.10.10">
    <property type="entry name" value="Leucine-rich Repeat Variant"/>
    <property type="match status" value="1"/>
</dbReference>
<dbReference type="Gene3D" id="3.40.850.10">
    <property type="entry name" value="Kinesin motor domain"/>
    <property type="match status" value="1"/>
</dbReference>
<evidence type="ECO:0000256" key="5">
    <source>
        <dbReference type="ARBA" id="ARBA00022737"/>
    </source>
</evidence>
<keyword evidence="4" id="KW-0493">Microtubule</keyword>
<keyword evidence="16" id="KW-1185">Reference proteome</keyword>
<evidence type="ECO:0000256" key="3">
    <source>
        <dbReference type="ARBA" id="ARBA00022490"/>
    </source>
</evidence>
<dbReference type="SMART" id="SM00185">
    <property type="entry name" value="ARM"/>
    <property type="match status" value="4"/>
</dbReference>
<comment type="caution">
    <text evidence="15">The sequence shown here is derived from an EMBL/GenBank/DDBJ whole genome shotgun (WGS) entry which is preliminary data.</text>
</comment>
<comment type="subcellular location">
    <subcellularLocation>
        <location evidence="1">Cytoplasm</location>
        <location evidence="1">Cytoskeleton</location>
    </subcellularLocation>
</comment>
<evidence type="ECO:0000256" key="9">
    <source>
        <dbReference type="ARBA" id="ARBA00023212"/>
    </source>
</evidence>
<dbReference type="PRINTS" id="PR00380">
    <property type="entry name" value="KINESINHEAVY"/>
</dbReference>
<dbReference type="InterPro" id="IPR019821">
    <property type="entry name" value="Kinesin_motor_CS"/>
</dbReference>
<keyword evidence="9" id="KW-0206">Cytoskeleton</keyword>
<reference evidence="15 16" key="1">
    <citation type="journal article" date="2021" name="Comput. Struct. Biotechnol. J.">
        <title>De novo genome assembly of the potent medicinal plant Rehmannia glutinosa using nanopore technology.</title>
        <authorList>
            <person name="Ma L."/>
            <person name="Dong C."/>
            <person name="Song C."/>
            <person name="Wang X."/>
            <person name="Zheng X."/>
            <person name="Niu Y."/>
            <person name="Chen S."/>
            <person name="Feng W."/>
        </authorList>
    </citation>
    <scope>NUCLEOTIDE SEQUENCE [LARGE SCALE GENOMIC DNA]</scope>
    <source>
        <strain evidence="15">DH-2019</strain>
    </source>
</reference>
<evidence type="ECO:0000256" key="13">
    <source>
        <dbReference type="SAM" id="MobiDB-lite"/>
    </source>
</evidence>
<evidence type="ECO:0000256" key="2">
    <source>
        <dbReference type="ARBA" id="ARBA00010103"/>
    </source>
</evidence>
<dbReference type="SUPFAM" id="SSF48371">
    <property type="entry name" value="ARM repeat"/>
    <property type="match status" value="1"/>
</dbReference>
<name>A0ABR0VPS2_REHGL</name>
<feature type="compositionally biased region" description="Low complexity" evidence="13">
    <location>
        <begin position="21"/>
        <end position="35"/>
    </location>
</feature>
<keyword evidence="12" id="KW-0175">Coiled coil</keyword>
<organism evidence="15 16">
    <name type="scientific">Rehmannia glutinosa</name>
    <name type="common">Chinese foxglove</name>
    <dbReference type="NCBI Taxonomy" id="99300"/>
    <lineage>
        <taxon>Eukaryota</taxon>
        <taxon>Viridiplantae</taxon>
        <taxon>Streptophyta</taxon>
        <taxon>Embryophyta</taxon>
        <taxon>Tracheophyta</taxon>
        <taxon>Spermatophyta</taxon>
        <taxon>Magnoliopsida</taxon>
        <taxon>eudicotyledons</taxon>
        <taxon>Gunneridae</taxon>
        <taxon>Pentapetalae</taxon>
        <taxon>asterids</taxon>
        <taxon>lamiids</taxon>
        <taxon>Lamiales</taxon>
        <taxon>Orobanchaceae</taxon>
        <taxon>Rehmannieae</taxon>
        <taxon>Rehmannia</taxon>
    </lineage>
</organism>
<gene>
    <name evidence="15" type="ORF">DH2020_030087</name>
</gene>
<evidence type="ECO:0000256" key="7">
    <source>
        <dbReference type="ARBA" id="ARBA00022840"/>
    </source>
</evidence>
<evidence type="ECO:0000256" key="11">
    <source>
        <dbReference type="PROSITE-ProRule" id="PRU00283"/>
    </source>
</evidence>
<sequence>MASLGNGGRASHKSERPPSSPSSNSSGNLNSSLRNNGGGAQGQQHSVRSKAHVSNSRRSMVVYETRNGSIPVVILELLELGTKESERVRVAVRLRPKNAEDLADADYAECVELQPELKRLKLRKNNWSSESYRFDEVFTESASQKRVYEAVAKPVVESVLDGYNGTVMAYGQTGTGKTYTLGRLGKEDASERGIMVRAFEDILAGTSASDSVEVSYLQLYMESIQDLLAPEKINIPIVEDAKTGEVSAPGVERVKIRNLDHFLQLVQLGEVNRHAANTKMNTESSRSHAILMVYIRRSAHEKEETDIGQQEEIPIGRHGHNVPTIRKSKLLIVDLAGSERIDKSGSEGHLLEEAKFINLSLTSLGKCINALAENSPHIPTRDSKLTRLLRDSFGGSARTSLIITIGPSSRHHAETASTVMFGQRAMKVVNMVKLKEEFDYESLCRKLETQVDHLSAEVDRQQKLRDNDKNEMKKLLENFENSSAEAEKRFVVRSELLQKENAQLTSDMKKLLQELDSQKEQNKLLLDEIARLFLEEENTRMELELNDAKKDMKRLKDQNNFMHDEVARLEMNLKHNKQQQLENSTYQKVLADTTQMYEEKISDLMTQIEDENVRSSSAEEEMKRMKKQITDMELLLQQYQEENSRYHEALADTTNMYEERIEALNQQLKVEIAHVGEIEEELNSTKKLLREYRNSVQINTDKEIDELQTRLEEMHQLQETTANELQILSIDYKNLESEKETLKNELYAVRQTLQVEERRRKEAETELKNIMKAVPESEDGFEEKTSYMHENTTNVSLALRDPQASHKYSRSRETILSQRNTITKICEEGKILAFLASFGLGHSSYLFVMYMILSIPYSLSLLFYHTVGLQKILSLLESGDIDVQIHAVKVVANLAAEDTNQERIVQEGGLDALLMLVESSENTTILRVASGAIANLAMNEINQCLIMDKGGAKLLANVSSKTDDPQTLRMVAGAIANLCGNEKLHVFLKEDGAIKALLGMTRSGNTDVIAQVARGLANFAKCESRRIVQEDNGRDFITSGGLKELIEISDESARDDIRNLAKKTIRLSPLFRGELHAER</sequence>
<evidence type="ECO:0000313" key="16">
    <source>
        <dbReference type="Proteomes" id="UP001318860"/>
    </source>
</evidence>
<protein>
    <recommendedName>
        <fullName evidence="14">Kinesin motor domain-containing protein</fullName>
    </recommendedName>
</protein>
<keyword evidence="8 11" id="KW-0505">Motor protein</keyword>
<dbReference type="CDD" id="cd00106">
    <property type="entry name" value="KISc"/>
    <property type="match status" value="1"/>
</dbReference>
<evidence type="ECO:0000256" key="4">
    <source>
        <dbReference type="ARBA" id="ARBA00022701"/>
    </source>
</evidence>
<dbReference type="InterPro" id="IPR001752">
    <property type="entry name" value="Kinesin_motor_dom"/>
</dbReference>
<dbReference type="PANTHER" id="PTHR47970:SF6">
    <property type="entry name" value="KINESIN-LIKE PROTEIN KIN-UC ISOFORM X1"/>
    <property type="match status" value="1"/>
</dbReference>
<dbReference type="PROSITE" id="PS00411">
    <property type="entry name" value="KINESIN_MOTOR_1"/>
    <property type="match status" value="1"/>
</dbReference>
<feature type="binding site" evidence="11">
    <location>
        <begin position="171"/>
        <end position="178"/>
    </location>
    <ligand>
        <name>ATP</name>
        <dbReference type="ChEBI" id="CHEBI:30616"/>
    </ligand>
</feature>
<dbReference type="PROSITE" id="PS50176">
    <property type="entry name" value="ARM_REPEAT"/>
    <property type="match status" value="2"/>
</dbReference>